<name>A0ABY1ZM36_9GAMM</name>
<keyword evidence="1" id="KW-1133">Transmembrane helix</keyword>
<evidence type="ECO:0000256" key="1">
    <source>
        <dbReference type="SAM" id="Phobius"/>
    </source>
</evidence>
<dbReference type="Proteomes" id="UP000313645">
    <property type="component" value="Unassembled WGS sequence"/>
</dbReference>
<gene>
    <name evidence="2" type="ORF">EZI54_06950</name>
</gene>
<feature type="transmembrane region" description="Helical" evidence="1">
    <location>
        <begin position="55"/>
        <end position="74"/>
    </location>
</feature>
<reference evidence="2 3" key="1">
    <citation type="submission" date="2019-02" db="EMBL/GenBank/DDBJ databases">
        <title>Marinobacter halodurans sp. nov., a marine bacterium isolated from sea tidal flat.</title>
        <authorList>
            <person name="Yoo Y."/>
            <person name="Lee D.W."/>
            <person name="Kim B.S."/>
            <person name="Kim J.-J."/>
        </authorList>
    </citation>
    <scope>NUCLEOTIDE SEQUENCE [LARGE SCALE GENOMIC DNA]</scope>
    <source>
        <strain evidence="2 3">YJ-S3-2</strain>
    </source>
</reference>
<proteinExistence type="predicted"/>
<keyword evidence="3" id="KW-1185">Reference proteome</keyword>
<dbReference type="EMBL" id="SJDL01000008">
    <property type="protein sequence ID" value="TBW57389.1"/>
    <property type="molecule type" value="Genomic_DNA"/>
</dbReference>
<keyword evidence="1" id="KW-0472">Membrane</keyword>
<protein>
    <recommendedName>
        <fullName evidence="4">DUF485 domain-containing protein</fullName>
    </recommendedName>
</protein>
<sequence>MSKFPENPQRDAAIYKAASRVAFRFSAAVSVVAAFLFLISMLFQSQPATIDLPLALLGTALIVSWTFAVTAALWGHYYNVKAQKNVASVLEGSHARH</sequence>
<dbReference type="RefSeq" id="WP_131480399.1">
    <property type="nucleotide sequence ID" value="NZ_SJDL01000008.1"/>
</dbReference>
<accession>A0ABY1ZM36</accession>
<evidence type="ECO:0000313" key="3">
    <source>
        <dbReference type="Proteomes" id="UP000313645"/>
    </source>
</evidence>
<organism evidence="2 3">
    <name type="scientific">Marinobacter halodurans</name>
    <dbReference type="NCBI Taxonomy" id="2528979"/>
    <lineage>
        <taxon>Bacteria</taxon>
        <taxon>Pseudomonadati</taxon>
        <taxon>Pseudomonadota</taxon>
        <taxon>Gammaproteobacteria</taxon>
        <taxon>Pseudomonadales</taxon>
        <taxon>Marinobacteraceae</taxon>
        <taxon>Marinobacter</taxon>
    </lineage>
</organism>
<keyword evidence="1" id="KW-0812">Transmembrane</keyword>
<feature type="transmembrane region" description="Helical" evidence="1">
    <location>
        <begin position="21"/>
        <end position="43"/>
    </location>
</feature>
<evidence type="ECO:0000313" key="2">
    <source>
        <dbReference type="EMBL" id="TBW57389.1"/>
    </source>
</evidence>
<evidence type="ECO:0008006" key="4">
    <source>
        <dbReference type="Google" id="ProtNLM"/>
    </source>
</evidence>
<comment type="caution">
    <text evidence="2">The sequence shown here is derived from an EMBL/GenBank/DDBJ whole genome shotgun (WGS) entry which is preliminary data.</text>
</comment>